<evidence type="ECO:0000313" key="2">
    <source>
        <dbReference type="EMBL" id="OMO78864.1"/>
    </source>
</evidence>
<reference evidence="2 3" key="1">
    <citation type="submission" date="2013-09" db="EMBL/GenBank/DDBJ databases">
        <title>Corchorus capsularis genome sequencing.</title>
        <authorList>
            <person name="Alam M."/>
            <person name="Haque M.S."/>
            <person name="Islam M.S."/>
            <person name="Emdad E.M."/>
            <person name="Islam M.M."/>
            <person name="Ahmed B."/>
            <person name="Halim A."/>
            <person name="Hossen Q.M.M."/>
            <person name="Hossain M.Z."/>
            <person name="Ahmed R."/>
            <person name="Khan M.M."/>
            <person name="Islam R."/>
            <person name="Rashid M.M."/>
            <person name="Khan S.A."/>
            <person name="Rahman M.S."/>
            <person name="Alam M."/>
        </authorList>
    </citation>
    <scope>NUCLEOTIDE SEQUENCE [LARGE SCALE GENOMIC DNA]</scope>
    <source>
        <strain evidence="3">cv. CVL-1</strain>
        <tissue evidence="2">Whole seedling</tissue>
    </source>
</reference>
<comment type="caution">
    <text evidence="2">The sequence shown here is derived from an EMBL/GenBank/DDBJ whole genome shotgun (WGS) entry which is preliminary data.</text>
</comment>
<gene>
    <name evidence="2" type="ORF">CCACVL1_14057</name>
</gene>
<dbReference type="Proteomes" id="UP000188268">
    <property type="component" value="Unassembled WGS sequence"/>
</dbReference>
<dbReference type="EMBL" id="AWWV01010513">
    <property type="protein sequence ID" value="OMO78864.1"/>
    <property type="molecule type" value="Genomic_DNA"/>
</dbReference>
<sequence length="25" mass="2673">MAAFGYSSNDGRDDPMDHVYGGRGP</sequence>
<accession>A0A1R3I8H3</accession>
<name>A0A1R3I8H3_COCAP</name>
<keyword evidence="3" id="KW-1185">Reference proteome</keyword>
<protein>
    <submittedName>
        <fullName evidence="2">Uncharacterized protein</fullName>
    </submittedName>
</protein>
<proteinExistence type="predicted"/>
<feature type="region of interest" description="Disordered" evidence="1">
    <location>
        <begin position="1"/>
        <end position="25"/>
    </location>
</feature>
<dbReference type="AlphaFoldDB" id="A0A1R3I8H3"/>
<evidence type="ECO:0000256" key="1">
    <source>
        <dbReference type="SAM" id="MobiDB-lite"/>
    </source>
</evidence>
<organism evidence="2 3">
    <name type="scientific">Corchorus capsularis</name>
    <name type="common">Jute</name>
    <dbReference type="NCBI Taxonomy" id="210143"/>
    <lineage>
        <taxon>Eukaryota</taxon>
        <taxon>Viridiplantae</taxon>
        <taxon>Streptophyta</taxon>
        <taxon>Embryophyta</taxon>
        <taxon>Tracheophyta</taxon>
        <taxon>Spermatophyta</taxon>
        <taxon>Magnoliopsida</taxon>
        <taxon>eudicotyledons</taxon>
        <taxon>Gunneridae</taxon>
        <taxon>Pentapetalae</taxon>
        <taxon>rosids</taxon>
        <taxon>malvids</taxon>
        <taxon>Malvales</taxon>
        <taxon>Malvaceae</taxon>
        <taxon>Grewioideae</taxon>
        <taxon>Apeibeae</taxon>
        <taxon>Corchorus</taxon>
    </lineage>
</organism>
<dbReference type="Gramene" id="OMO78864">
    <property type="protein sequence ID" value="OMO78864"/>
    <property type="gene ID" value="CCACVL1_14057"/>
</dbReference>
<evidence type="ECO:0000313" key="3">
    <source>
        <dbReference type="Proteomes" id="UP000188268"/>
    </source>
</evidence>